<sequence length="79" mass="9677">MSLRIAFNTSFAMETEDIFDRNKIKILSYDKYRMLLRYNFVDMQNGEFLYLDTYTDKVQNFSHRFPTLNDYSDYLILVY</sequence>
<organism evidence="1">
    <name type="scientific">Spodoptera exigua multiple nucleopolyhedrovirus</name>
    <dbReference type="NCBI Taxonomy" id="10454"/>
    <lineage>
        <taxon>Viruses</taxon>
        <taxon>Viruses incertae sedis</taxon>
        <taxon>Naldaviricetes</taxon>
        <taxon>Lefavirales</taxon>
        <taxon>Baculoviridae</taxon>
        <taxon>Alphabaculovirus</taxon>
    </lineage>
</organism>
<proteinExistence type="predicted"/>
<protein>
    <submittedName>
        <fullName evidence="1">Lef10</fullName>
    </submittedName>
</protein>
<dbReference type="EMBL" id="MN481987">
    <property type="protein sequence ID" value="QKO28990.1"/>
    <property type="molecule type" value="Genomic_DNA"/>
</dbReference>
<evidence type="ECO:0000313" key="1">
    <source>
        <dbReference type="EMBL" id="QKO28990.1"/>
    </source>
</evidence>
<name>A0A6N0C3S1_9ABAC</name>
<accession>A0A6N0C3S1</accession>
<reference evidence="1" key="1">
    <citation type="submission" date="2019-09" db="EMBL/GenBank/DDBJ databases">
        <authorList>
            <person name="Tao P."/>
            <person name="Yang T."/>
            <person name="Chen J."/>
            <person name="Lin C."/>
            <person name="Hu J."/>
            <person name="Zhu Y."/>
            <person name="Lv H."/>
            <person name="Tian M."/>
            <person name="Gao Q."/>
            <person name="Jia J."/>
        </authorList>
    </citation>
    <scope>NUCLEOTIDE SEQUENCE</scope>
    <source>
        <strain evidence="1">WV103</strain>
    </source>
</reference>